<dbReference type="SUPFAM" id="SSF82153">
    <property type="entry name" value="FAS1 domain"/>
    <property type="match status" value="1"/>
</dbReference>
<organism evidence="3 4">
    <name type="scientific">Aurantiacibacter aquimixticola</name>
    <dbReference type="NCBI Taxonomy" id="1958945"/>
    <lineage>
        <taxon>Bacteria</taxon>
        <taxon>Pseudomonadati</taxon>
        <taxon>Pseudomonadota</taxon>
        <taxon>Alphaproteobacteria</taxon>
        <taxon>Sphingomonadales</taxon>
        <taxon>Erythrobacteraceae</taxon>
        <taxon>Aurantiacibacter</taxon>
    </lineage>
</organism>
<evidence type="ECO:0000313" key="4">
    <source>
        <dbReference type="Proteomes" id="UP000285232"/>
    </source>
</evidence>
<dbReference type="InterPro" id="IPR036378">
    <property type="entry name" value="FAS1_dom_sf"/>
</dbReference>
<sequence>MTFYITKRAFLAFGTALALALSGCTEQGDDAASGEQAEPGTQSISALIAGQDDLAIIGSLLSDSGLGDTFDGLAAYTVFAPTDAALGNLPDDFTGEAARPALVAMLREHVMPGYVTVDDITRAVEEGGGSVEMRTMGEGTLTFRAKGDNLVVSGGSGESAAIVQSEMLGGNGVVIPVDAVLKDFDPEA</sequence>
<keyword evidence="4" id="KW-1185">Reference proteome</keyword>
<dbReference type="Gene3D" id="2.30.180.10">
    <property type="entry name" value="FAS1 domain"/>
    <property type="match status" value="1"/>
</dbReference>
<protein>
    <submittedName>
        <fullName evidence="3">Fasciclin domain-containing protein</fullName>
    </submittedName>
</protein>
<gene>
    <name evidence="3" type="ORF">D6201_06330</name>
</gene>
<dbReference type="RefSeq" id="WP_120048042.1">
    <property type="nucleotide sequence ID" value="NZ_RAHX01000001.1"/>
</dbReference>
<dbReference type="SMART" id="SM00554">
    <property type="entry name" value="FAS1"/>
    <property type="match status" value="1"/>
</dbReference>
<feature type="chain" id="PRO_5019391339" evidence="1">
    <location>
        <begin position="21"/>
        <end position="188"/>
    </location>
</feature>
<keyword evidence="1" id="KW-0732">Signal</keyword>
<dbReference type="OrthoDB" id="7507228at2"/>
<dbReference type="EMBL" id="RAHX01000001">
    <property type="protein sequence ID" value="RJY09031.1"/>
    <property type="molecule type" value="Genomic_DNA"/>
</dbReference>
<dbReference type="PANTHER" id="PTHR10900:SF77">
    <property type="entry name" value="FI19380P1"/>
    <property type="match status" value="1"/>
</dbReference>
<dbReference type="PANTHER" id="PTHR10900">
    <property type="entry name" value="PERIOSTIN-RELATED"/>
    <property type="match status" value="1"/>
</dbReference>
<dbReference type="Proteomes" id="UP000285232">
    <property type="component" value="Unassembled WGS sequence"/>
</dbReference>
<proteinExistence type="predicted"/>
<name>A0A419RTB4_9SPHN</name>
<dbReference type="PROSITE" id="PS51257">
    <property type="entry name" value="PROKAR_LIPOPROTEIN"/>
    <property type="match status" value="1"/>
</dbReference>
<reference evidence="3 4" key="1">
    <citation type="journal article" date="2017" name="Int. J. Syst. Evol. Microbiol.">
        <title>Erythrobacter aquimixticola sp. nov., isolated from the junction between the ocean and a freshwater spring.</title>
        <authorList>
            <person name="Park S."/>
            <person name="Jung Y.T."/>
            <person name="Choi S.J."/>
            <person name="Yoon J.H."/>
        </authorList>
    </citation>
    <scope>NUCLEOTIDE SEQUENCE [LARGE SCALE GENOMIC DNA]</scope>
    <source>
        <strain evidence="3 4">JSSK-14</strain>
    </source>
</reference>
<dbReference type="Pfam" id="PF02469">
    <property type="entry name" value="Fasciclin"/>
    <property type="match status" value="1"/>
</dbReference>
<dbReference type="InterPro" id="IPR050904">
    <property type="entry name" value="Adhesion/Biosynth-related"/>
</dbReference>
<feature type="signal peptide" evidence="1">
    <location>
        <begin position="1"/>
        <end position="20"/>
    </location>
</feature>
<feature type="domain" description="FAS1" evidence="2">
    <location>
        <begin position="41"/>
        <end position="181"/>
    </location>
</feature>
<evidence type="ECO:0000313" key="3">
    <source>
        <dbReference type="EMBL" id="RJY09031.1"/>
    </source>
</evidence>
<evidence type="ECO:0000259" key="2">
    <source>
        <dbReference type="PROSITE" id="PS50213"/>
    </source>
</evidence>
<comment type="caution">
    <text evidence="3">The sequence shown here is derived from an EMBL/GenBank/DDBJ whole genome shotgun (WGS) entry which is preliminary data.</text>
</comment>
<evidence type="ECO:0000256" key="1">
    <source>
        <dbReference type="SAM" id="SignalP"/>
    </source>
</evidence>
<dbReference type="PROSITE" id="PS50213">
    <property type="entry name" value="FAS1"/>
    <property type="match status" value="1"/>
</dbReference>
<dbReference type="AlphaFoldDB" id="A0A419RTB4"/>
<accession>A0A419RTB4</accession>
<dbReference type="InterPro" id="IPR000782">
    <property type="entry name" value="FAS1_domain"/>
</dbReference>